<reference evidence="2" key="1">
    <citation type="journal article" date="2023" name="Mol. Phylogenet. Evol.">
        <title>Genome-scale phylogeny and comparative genomics of the fungal order Sordariales.</title>
        <authorList>
            <person name="Hensen N."/>
            <person name="Bonometti L."/>
            <person name="Westerberg I."/>
            <person name="Brannstrom I.O."/>
            <person name="Guillou S."/>
            <person name="Cros-Aarteil S."/>
            <person name="Calhoun S."/>
            <person name="Haridas S."/>
            <person name="Kuo A."/>
            <person name="Mondo S."/>
            <person name="Pangilinan J."/>
            <person name="Riley R."/>
            <person name="LaButti K."/>
            <person name="Andreopoulos B."/>
            <person name="Lipzen A."/>
            <person name="Chen C."/>
            <person name="Yan M."/>
            <person name="Daum C."/>
            <person name="Ng V."/>
            <person name="Clum A."/>
            <person name="Steindorff A."/>
            <person name="Ohm R.A."/>
            <person name="Martin F."/>
            <person name="Silar P."/>
            <person name="Natvig D.O."/>
            <person name="Lalanne C."/>
            <person name="Gautier V."/>
            <person name="Ament-Velasquez S.L."/>
            <person name="Kruys A."/>
            <person name="Hutchinson M.I."/>
            <person name="Powell A.J."/>
            <person name="Barry K."/>
            <person name="Miller A.N."/>
            <person name="Grigoriev I.V."/>
            <person name="Debuchy R."/>
            <person name="Gladieux P."/>
            <person name="Hiltunen Thoren M."/>
            <person name="Johannesson H."/>
        </authorList>
    </citation>
    <scope>NUCLEOTIDE SEQUENCE</scope>
    <source>
        <strain evidence="2">SMH4131-1</strain>
    </source>
</reference>
<organism evidence="2 3">
    <name type="scientific">Cercophora scortea</name>
    <dbReference type="NCBI Taxonomy" id="314031"/>
    <lineage>
        <taxon>Eukaryota</taxon>
        <taxon>Fungi</taxon>
        <taxon>Dikarya</taxon>
        <taxon>Ascomycota</taxon>
        <taxon>Pezizomycotina</taxon>
        <taxon>Sordariomycetes</taxon>
        <taxon>Sordariomycetidae</taxon>
        <taxon>Sordariales</taxon>
        <taxon>Lasiosphaeriaceae</taxon>
        <taxon>Cercophora</taxon>
    </lineage>
</organism>
<proteinExistence type="predicted"/>
<evidence type="ECO:0000313" key="2">
    <source>
        <dbReference type="EMBL" id="KAK3324301.1"/>
    </source>
</evidence>
<gene>
    <name evidence="2" type="ORF">B0T19DRAFT_227825</name>
</gene>
<feature type="region of interest" description="Disordered" evidence="1">
    <location>
        <begin position="29"/>
        <end position="51"/>
    </location>
</feature>
<evidence type="ECO:0000313" key="3">
    <source>
        <dbReference type="Proteomes" id="UP001286456"/>
    </source>
</evidence>
<feature type="region of interest" description="Disordered" evidence="1">
    <location>
        <begin position="65"/>
        <end position="99"/>
    </location>
</feature>
<sequence>MGRLMTLARRRYPVLMMLPFCSQSCGPNVTGRGRHAPRDPGVRPHRSPSGEQMWLTSGGGWNLRCNSPALPTTGKPTTASDKPPQFPNPSYPQTDACNESTHARTIQIRSRGWYRCRTRCAADLPTTCA</sequence>
<comment type="caution">
    <text evidence="2">The sequence shown here is derived from an EMBL/GenBank/DDBJ whole genome shotgun (WGS) entry which is preliminary data.</text>
</comment>
<reference evidence="2" key="2">
    <citation type="submission" date="2023-06" db="EMBL/GenBank/DDBJ databases">
        <authorList>
            <consortium name="Lawrence Berkeley National Laboratory"/>
            <person name="Haridas S."/>
            <person name="Hensen N."/>
            <person name="Bonometti L."/>
            <person name="Westerberg I."/>
            <person name="Brannstrom I.O."/>
            <person name="Guillou S."/>
            <person name="Cros-Aarteil S."/>
            <person name="Calhoun S."/>
            <person name="Kuo A."/>
            <person name="Mondo S."/>
            <person name="Pangilinan J."/>
            <person name="Riley R."/>
            <person name="Labutti K."/>
            <person name="Andreopoulos B."/>
            <person name="Lipzen A."/>
            <person name="Chen C."/>
            <person name="Yanf M."/>
            <person name="Daum C."/>
            <person name="Ng V."/>
            <person name="Clum A."/>
            <person name="Steindorff A."/>
            <person name="Ohm R."/>
            <person name="Martin F."/>
            <person name="Silar P."/>
            <person name="Natvig D."/>
            <person name="Lalanne C."/>
            <person name="Gautier V."/>
            <person name="Ament-Velasquez S.L."/>
            <person name="Kruys A."/>
            <person name="Hutchinson M.I."/>
            <person name="Powell A.J."/>
            <person name="Barry K."/>
            <person name="Miller A.N."/>
            <person name="Grigoriev I.V."/>
            <person name="Debuchy R."/>
            <person name="Gladieux P."/>
            <person name="Thoren M.H."/>
            <person name="Johannesson H."/>
        </authorList>
    </citation>
    <scope>NUCLEOTIDE SEQUENCE</scope>
    <source>
        <strain evidence="2">SMH4131-1</strain>
    </source>
</reference>
<dbReference type="AlphaFoldDB" id="A0AAE0M9E1"/>
<dbReference type="Proteomes" id="UP001286456">
    <property type="component" value="Unassembled WGS sequence"/>
</dbReference>
<keyword evidence="3" id="KW-1185">Reference proteome</keyword>
<protein>
    <submittedName>
        <fullName evidence="2">Uncharacterized protein</fullName>
    </submittedName>
</protein>
<dbReference type="EMBL" id="JAUEPO010000004">
    <property type="protein sequence ID" value="KAK3324301.1"/>
    <property type="molecule type" value="Genomic_DNA"/>
</dbReference>
<accession>A0AAE0M9E1</accession>
<name>A0AAE0M9E1_9PEZI</name>
<evidence type="ECO:0000256" key="1">
    <source>
        <dbReference type="SAM" id="MobiDB-lite"/>
    </source>
</evidence>